<proteinExistence type="inferred from homology"/>
<dbReference type="InterPro" id="IPR035513">
    <property type="entry name" value="Invertase/methylesterase_inhib"/>
</dbReference>
<dbReference type="Gene3D" id="1.20.140.40">
    <property type="entry name" value="Invertase/pectin methylesterase inhibitor family protein"/>
    <property type="match status" value="1"/>
</dbReference>
<comment type="caution">
    <text evidence="9">The sequence shown here is derived from an EMBL/GenBank/DDBJ whole genome shotgun (WGS) entry which is preliminary data.</text>
</comment>
<organism evidence="9 10">
    <name type="scientific">Colocasia esculenta</name>
    <name type="common">Wild taro</name>
    <name type="synonym">Arum esculentum</name>
    <dbReference type="NCBI Taxonomy" id="4460"/>
    <lineage>
        <taxon>Eukaryota</taxon>
        <taxon>Viridiplantae</taxon>
        <taxon>Streptophyta</taxon>
        <taxon>Embryophyta</taxon>
        <taxon>Tracheophyta</taxon>
        <taxon>Spermatophyta</taxon>
        <taxon>Magnoliopsida</taxon>
        <taxon>Liliopsida</taxon>
        <taxon>Araceae</taxon>
        <taxon>Aroideae</taxon>
        <taxon>Colocasieae</taxon>
        <taxon>Colocasia</taxon>
    </lineage>
</organism>
<dbReference type="Pfam" id="PF01095">
    <property type="entry name" value="Pectinesterase"/>
    <property type="match status" value="1"/>
</dbReference>
<evidence type="ECO:0000313" key="10">
    <source>
        <dbReference type="Proteomes" id="UP000652761"/>
    </source>
</evidence>
<dbReference type="InterPro" id="IPR033131">
    <property type="entry name" value="Pectinesterase_Asp_AS"/>
</dbReference>
<gene>
    <name evidence="9" type="ORF">Taro_025861</name>
</gene>
<dbReference type="PROSITE" id="PS00503">
    <property type="entry name" value="PECTINESTERASE_2"/>
    <property type="match status" value="1"/>
</dbReference>
<dbReference type="Proteomes" id="UP000652761">
    <property type="component" value="Unassembled WGS sequence"/>
</dbReference>
<evidence type="ECO:0000256" key="5">
    <source>
        <dbReference type="ARBA" id="ARBA00023085"/>
    </source>
</evidence>
<dbReference type="InterPro" id="IPR006501">
    <property type="entry name" value="Pectinesterase_inhib_dom"/>
</dbReference>
<keyword evidence="5 7" id="KW-0063">Aspartyl esterase</keyword>
<feature type="active site" evidence="6">
    <location>
        <position position="358"/>
    </location>
</feature>
<evidence type="ECO:0000256" key="3">
    <source>
        <dbReference type="ARBA" id="ARBA00007786"/>
    </source>
</evidence>
<dbReference type="EC" id="3.1.1.11" evidence="7"/>
<feature type="domain" description="Pectinesterase inhibitor" evidence="8">
    <location>
        <begin position="19"/>
        <end position="167"/>
    </location>
</feature>
<dbReference type="OrthoDB" id="2019149at2759"/>
<keyword evidence="10" id="KW-1185">Reference proteome</keyword>
<feature type="chain" id="PRO_5033096916" description="Pectinesterase" evidence="7">
    <location>
        <begin position="23"/>
        <end position="521"/>
    </location>
</feature>
<keyword evidence="7" id="KW-0732">Signal</keyword>
<comment type="catalytic activity">
    <reaction evidence="7">
        <text>[(1-&gt;4)-alpha-D-galacturonosyl methyl ester](n) + n H2O = [(1-&gt;4)-alpha-D-galacturonosyl](n) + n methanol + n H(+)</text>
        <dbReference type="Rhea" id="RHEA:22380"/>
        <dbReference type="Rhea" id="RHEA-COMP:14570"/>
        <dbReference type="Rhea" id="RHEA-COMP:14573"/>
        <dbReference type="ChEBI" id="CHEBI:15377"/>
        <dbReference type="ChEBI" id="CHEBI:15378"/>
        <dbReference type="ChEBI" id="CHEBI:17790"/>
        <dbReference type="ChEBI" id="CHEBI:140522"/>
        <dbReference type="ChEBI" id="CHEBI:140523"/>
        <dbReference type="EC" id="3.1.1.11"/>
    </reaction>
</comment>
<dbReference type="FunFam" id="2.160.20.10:FF:000001">
    <property type="entry name" value="Pectinesterase"/>
    <property type="match status" value="1"/>
</dbReference>
<evidence type="ECO:0000313" key="9">
    <source>
        <dbReference type="EMBL" id="MQL93223.1"/>
    </source>
</evidence>
<dbReference type="Pfam" id="PF04043">
    <property type="entry name" value="PMEI"/>
    <property type="match status" value="1"/>
</dbReference>
<accession>A0A843VLT0</accession>
<dbReference type="InterPro" id="IPR012334">
    <property type="entry name" value="Pectin_lyas_fold"/>
</dbReference>
<dbReference type="SUPFAM" id="SSF101148">
    <property type="entry name" value="Plant invertase/pectin methylesterase inhibitor"/>
    <property type="match status" value="1"/>
</dbReference>
<dbReference type="GO" id="GO:0042545">
    <property type="term" value="P:cell wall modification"/>
    <property type="evidence" value="ECO:0007669"/>
    <property type="project" value="UniProtKB-UniRule"/>
</dbReference>
<dbReference type="CDD" id="cd15798">
    <property type="entry name" value="PMEI-like_3"/>
    <property type="match status" value="1"/>
</dbReference>
<dbReference type="PANTHER" id="PTHR31707">
    <property type="entry name" value="PECTINESTERASE"/>
    <property type="match status" value="1"/>
</dbReference>
<dbReference type="UniPathway" id="UPA00545">
    <property type="reaction ID" value="UER00823"/>
</dbReference>
<dbReference type="GO" id="GO:0030599">
    <property type="term" value="F:pectinesterase activity"/>
    <property type="evidence" value="ECO:0007669"/>
    <property type="project" value="UniProtKB-UniRule"/>
</dbReference>
<dbReference type="NCBIfam" id="TIGR01614">
    <property type="entry name" value="PME_inhib"/>
    <property type="match status" value="1"/>
</dbReference>
<dbReference type="Gene3D" id="2.160.20.10">
    <property type="entry name" value="Single-stranded right-handed beta-helix, Pectin lyase-like"/>
    <property type="match status" value="1"/>
</dbReference>
<comment type="similarity">
    <text evidence="2">In the N-terminal section; belongs to the PMEI family.</text>
</comment>
<dbReference type="GO" id="GO:0004857">
    <property type="term" value="F:enzyme inhibitor activity"/>
    <property type="evidence" value="ECO:0007669"/>
    <property type="project" value="InterPro"/>
</dbReference>
<keyword evidence="4 7" id="KW-0378">Hydrolase</keyword>
<evidence type="ECO:0000256" key="1">
    <source>
        <dbReference type="ARBA" id="ARBA00005184"/>
    </source>
</evidence>
<dbReference type="SUPFAM" id="SSF51126">
    <property type="entry name" value="Pectin lyase-like"/>
    <property type="match status" value="1"/>
</dbReference>
<dbReference type="InterPro" id="IPR000070">
    <property type="entry name" value="Pectinesterase_cat"/>
</dbReference>
<comment type="similarity">
    <text evidence="3">In the C-terminal section; belongs to the pectinesterase family.</text>
</comment>
<dbReference type="AlphaFoldDB" id="A0A843VLT0"/>
<name>A0A843VLT0_COLES</name>
<dbReference type="GO" id="GO:0045490">
    <property type="term" value="P:pectin catabolic process"/>
    <property type="evidence" value="ECO:0007669"/>
    <property type="project" value="UniProtKB-UniRule"/>
</dbReference>
<evidence type="ECO:0000256" key="2">
    <source>
        <dbReference type="ARBA" id="ARBA00006027"/>
    </source>
</evidence>
<evidence type="ECO:0000259" key="8">
    <source>
        <dbReference type="SMART" id="SM00856"/>
    </source>
</evidence>
<protein>
    <recommendedName>
        <fullName evidence="7">Pectinesterase</fullName>
        <ecNumber evidence="7">3.1.1.11</ecNumber>
    </recommendedName>
</protein>
<evidence type="ECO:0000256" key="6">
    <source>
        <dbReference type="PROSITE-ProRule" id="PRU10040"/>
    </source>
</evidence>
<evidence type="ECO:0000256" key="4">
    <source>
        <dbReference type="ARBA" id="ARBA00022801"/>
    </source>
</evidence>
<dbReference type="InterPro" id="IPR011050">
    <property type="entry name" value="Pectin_lyase_fold/virulence"/>
</dbReference>
<evidence type="ECO:0000256" key="7">
    <source>
        <dbReference type="RuleBase" id="RU000589"/>
    </source>
</evidence>
<comment type="pathway">
    <text evidence="1 7">Glycan metabolism; pectin degradation; 2-dehydro-3-deoxy-D-gluconate from pectin: step 1/5.</text>
</comment>
<sequence>MGKLVVGFLCVYLVLLLGVVSGDPITSCSQTPHPQVCYSLLNSDPLVAQAKTRLGFGQLNLQATKDRVQRVQQLASSVNMGSLDALSRAAWADCLELFQTTLGHLDRLTGSASTMSTDDAQTWLSAAIANQQTCRNGFLEFNLASQLPSLPFTSNNVSEQLSNSLAITKAGAAPRPGSARRLLSRGFPNWVSAADRKLLQSSTVNADLVVAKDGSGNHKTISEAVAAAVNLRNGTKRFVIYVKGGVYSENVDITKSMKNLMFVGDGIDKTIVTGSRNVQDGSTTFRSATFATVGDGFIARDMTFENTAGPQKHQAVALRSGSDLSVFYRCSFKGYQDTLYVHSQRQFYRECDIYGTVDFIFGDSVTVLQNCNIYVRRPMSNQKNTVTAQGRTDPNENTGISIHNSKVTAASDLKPVQGSFKTYLGRPWKQYSRTVFMQSNLDGLIDPAGWLEWSGNFALSTLYYGEYQNTGAGGDTSSRVSWPGYRVITSASEAGRFTVGSFLSGDSWIPATGVPFTSGLI</sequence>
<reference evidence="9" key="1">
    <citation type="submission" date="2017-07" db="EMBL/GenBank/DDBJ databases">
        <title>Taro Niue Genome Assembly and Annotation.</title>
        <authorList>
            <person name="Atibalentja N."/>
            <person name="Keating K."/>
            <person name="Fields C.J."/>
        </authorList>
    </citation>
    <scope>NUCLEOTIDE SEQUENCE</scope>
    <source>
        <strain evidence="9">Niue_2</strain>
        <tissue evidence="9">Leaf</tissue>
    </source>
</reference>
<dbReference type="SMART" id="SM00856">
    <property type="entry name" value="PMEI"/>
    <property type="match status" value="1"/>
</dbReference>
<dbReference type="EMBL" id="NMUH01001533">
    <property type="protein sequence ID" value="MQL93223.1"/>
    <property type="molecule type" value="Genomic_DNA"/>
</dbReference>
<feature type="signal peptide" evidence="7">
    <location>
        <begin position="1"/>
        <end position="22"/>
    </location>
</feature>